<dbReference type="GO" id="GO:0046906">
    <property type="term" value="F:tetrapyrrole binding"/>
    <property type="evidence" value="ECO:0007669"/>
    <property type="project" value="TreeGrafter"/>
</dbReference>
<evidence type="ECO:0000313" key="4">
    <source>
        <dbReference type="Proteomes" id="UP001180020"/>
    </source>
</evidence>
<name>A0AAV9D088_ACOCL</name>
<dbReference type="Proteomes" id="UP001180020">
    <property type="component" value="Unassembled WGS sequence"/>
</dbReference>
<dbReference type="InterPro" id="IPR037215">
    <property type="entry name" value="GUN4-like_sf"/>
</dbReference>
<dbReference type="FunFam" id="1.10.10.1770:FF:000001">
    <property type="entry name" value="Tetrapyrrole-binding protein, chloroplastic"/>
    <property type="match status" value="1"/>
</dbReference>
<feature type="compositionally biased region" description="Low complexity" evidence="1">
    <location>
        <begin position="47"/>
        <end position="57"/>
    </location>
</feature>
<dbReference type="Gene3D" id="1.10.10.1770">
    <property type="entry name" value="Gun4-like"/>
    <property type="match status" value="1"/>
</dbReference>
<comment type="caution">
    <text evidence="3">The sequence shown here is derived from an EMBL/GenBank/DDBJ whole genome shotgun (WGS) entry which is preliminary data.</text>
</comment>
<feature type="domain" description="GUN4-like" evidence="2">
    <location>
        <begin position="62"/>
        <end position="204"/>
    </location>
</feature>
<dbReference type="CDD" id="cd16383">
    <property type="entry name" value="GUN4"/>
    <property type="match status" value="1"/>
</dbReference>
<reference evidence="3" key="2">
    <citation type="submission" date="2023-06" db="EMBL/GenBank/DDBJ databases">
        <authorList>
            <person name="Ma L."/>
            <person name="Liu K.-W."/>
            <person name="Li Z."/>
            <person name="Hsiao Y.-Y."/>
            <person name="Qi Y."/>
            <person name="Fu T."/>
            <person name="Tang G."/>
            <person name="Zhang D."/>
            <person name="Sun W.-H."/>
            <person name="Liu D.-K."/>
            <person name="Li Y."/>
            <person name="Chen G.-Z."/>
            <person name="Liu X.-D."/>
            <person name="Liao X.-Y."/>
            <person name="Jiang Y.-T."/>
            <person name="Yu X."/>
            <person name="Hao Y."/>
            <person name="Huang J."/>
            <person name="Zhao X.-W."/>
            <person name="Ke S."/>
            <person name="Chen Y.-Y."/>
            <person name="Wu W.-L."/>
            <person name="Hsu J.-L."/>
            <person name="Lin Y.-F."/>
            <person name="Huang M.-D."/>
            <person name="Li C.-Y."/>
            <person name="Huang L."/>
            <person name="Wang Z.-W."/>
            <person name="Zhao X."/>
            <person name="Zhong W.-Y."/>
            <person name="Peng D.-H."/>
            <person name="Ahmad S."/>
            <person name="Lan S."/>
            <person name="Zhang J.-S."/>
            <person name="Tsai W.-C."/>
            <person name="Van De Peer Y."/>
            <person name="Liu Z.-J."/>
        </authorList>
    </citation>
    <scope>NUCLEOTIDE SEQUENCE</scope>
    <source>
        <strain evidence="3">CP</strain>
        <tissue evidence="3">Leaves</tissue>
    </source>
</reference>
<dbReference type="Gene3D" id="1.25.40.620">
    <property type="match status" value="1"/>
</dbReference>
<dbReference type="PANTHER" id="PTHR34800:SF1">
    <property type="entry name" value="TETRAPYRROLE-BINDING PROTEIN, CHLOROPLASTIC"/>
    <property type="match status" value="1"/>
</dbReference>
<feature type="compositionally biased region" description="Basic residues" evidence="1">
    <location>
        <begin position="1"/>
        <end position="22"/>
    </location>
</feature>
<keyword evidence="4" id="KW-1185">Reference proteome</keyword>
<feature type="compositionally biased region" description="Low complexity" evidence="1">
    <location>
        <begin position="29"/>
        <end position="39"/>
    </location>
</feature>
<dbReference type="EMBL" id="JAUJYO010000016">
    <property type="protein sequence ID" value="KAK1294605.1"/>
    <property type="molecule type" value="Genomic_DNA"/>
</dbReference>
<evidence type="ECO:0000256" key="1">
    <source>
        <dbReference type="SAM" id="MobiDB-lite"/>
    </source>
</evidence>
<evidence type="ECO:0000259" key="2">
    <source>
        <dbReference type="Pfam" id="PF05419"/>
    </source>
</evidence>
<dbReference type="GO" id="GO:0010019">
    <property type="term" value="P:chloroplast-nucleus signaling pathway"/>
    <property type="evidence" value="ECO:0007669"/>
    <property type="project" value="TreeGrafter"/>
</dbReference>
<dbReference type="SUPFAM" id="SSF140869">
    <property type="entry name" value="GUN4-like"/>
    <property type="match status" value="1"/>
</dbReference>
<dbReference type="PANTHER" id="PTHR34800">
    <property type="entry name" value="TETRAPYRROLE-BINDING PROTEIN, CHLOROPLASTIC"/>
    <property type="match status" value="1"/>
</dbReference>
<reference evidence="3" key="1">
    <citation type="journal article" date="2023" name="Nat. Commun.">
        <title>Diploid and tetraploid genomes of Acorus and the evolution of monocots.</title>
        <authorList>
            <person name="Ma L."/>
            <person name="Liu K.W."/>
            <person name="Li Z."/>
            <person name="Hsiao Y.Y."/>
            <person name="Qi Y."/>
            <person name="Fu T."/>
            <person name="Tang G.D."/>
            <person name="Zhang D."/>
            <person name="Sun W.H."/>
            <person name="Liu D.K."/>
            <person name="Li Y."/>
            <person name="Chen G.Z."/>
            <person name="Liu X.D."/>
            <person name="Liao X.Y."/>
            <person name="Jiang Y.T."/>
            <person name="Yu X."/>
            <person name="Hao Y."/>
            <person name="Huang J."/>
            <person name="Zhao X.W."/>
            <person name="Ke S."/>
            <person name="Chen Y.Y."/>
            <person name="Wu W.L."/>
            <person name="Hsu J.L."/>
            <person name="Lin Y.F."/>
            <person name="Huang M.D."/>
            <person name="Li C.Y."/>
            <person name="Huang L."/>
            <person name="Wang Z.W."/>
            <person name="Zhao X."/>
            <person name="Zhong W.Y."/>
            <person name="Peng D.H."/>
            <person name="Ahmad S."/>
            <person name="Lan S."/>
            <person name="Zhang J.S."/>
            <person name="Tsai W.C."/>
            <person name="Van de Peer Y."/>
            <person name="Liu Z.J."/>
        </authorList>
    </citation>
    <scope>NUCLEOTIDE SEQUENCE</scope>
    <source>
        <strain evidence="3">CP</strain>
    </source>
</reference>
<proteinExistence type="predicted"/>
<dbReference type="InterPro" id="IPR008629">
    <property type="entry name" value="GUN4-like"/>
</dbReference>
<evidence type="ECO:0000313" key="3">
    <source>
        <dbReference type="EMBL" id="KAK1294605.1"/>
    </source>
</evidence>
<gene>
    <name evidence="3" type="ORF">QJS10_CPA16g00135</name>
</gene>
<accession>A0AAV9D088</accession>
<dbReference type="AlphaFoldDB" id="A0AAV9D088"/>
<protein>
    <recommendedName>
        <fullName evidence="2">GUN4-like domain-containing protein</fullName>
    </recommendedName>
</protein>
<organism evidence="3 4">
    <name type="scientific">Acorus calamus</name>
    <name type="common">Sweet flag</name>
    <dbReference type="NCBI Taxonomy" id="4465"/>
    <lineage>
        <taxon>Eukaryota</taxon>
        <taxon>Viridiplantae</taxon>
        <taxon>Streptophyta</taxon>
        <taxon>Embryophyta</taxon>
        <taxon>Tracheophyta</taxon>
        <taxon>Spermatophyta</taxon>
        <taxon>Magnoliopsida</taxon>
        <taxon>Liliopsida</taxon>
        <taxon>Acoraceae</taxon>
        <taxon>Acorus</taxon>
    </lineage>
</organism>
<sequence>MATSSLHHHHHHHHHHLFKPNHHLFSDPTTTTLSTTTSLHKPTFPKLSSTTSTTNPTVPTTLDLLTTHLSTQNFRLADEETRRLLIALSGDAAVSRGYVFFSEVQFIPADDLRSIDGLWREFSEGRFGYSIQKRVWEKSGRDFTRFFRKVGWMKRLESEVEQYNYRAFPEEFMWELKEETPMGHLPLTNALRGTQLLGSIFTHPAFEEVVGVTEEVEVEVEEVGGGEMKKSGLKGIGFKRALSEPDYSF</sequence>
<feature type="region of interest" description="Disordered" evidence="1">
    <location>
        <begin position="1"/>
        <end position="57"/>
    </location>
</feature>
<dbReference type="GO" id="GO:0009507">
    <property type="term" value="C:chloroplast"/>
    <property type="evidence" value="ECO:0007669"/>
    <property type="project" value="TreeGrafter"/>
</dbReference>
<dbReference type="Pfam" id="PF05419">
    <property type="entry name" value="GUN4"/>
    <property type="match status" value="1"/>
</dbReference>